<organism evidence="2 3">
    <name type="scientific">Haloarcula rubra</name>
    <dbReference type="NCBI Taxonomy" id="2487747"/>
    <lineage>
        <taxon>Archaea</taxon>
        <taxon>Methanobacteriati</taxon>
        <taxon>Methanobacteriota</taxon>
        <taxon>Stenosarchaea group</taxon>
        <taxon>Halobacteria</taxon>
        <taxon>Halobacteriales</taxon>
        <taxon>Haloarculaceae</taxon>
        <taxon>Haloarcula</taxon>
    </lineage>
</organism>
<feature type="region of interest" description="Disordered" evidence="1">
    <location>
        <begin position="28"/>
        <end position="52"/>
    </location>
</feature>
<comment type="caution">
    <text evidence="2">The sequence shown here is derived from an EMBL/GenBank/DDBJ whole genome shotgun (WGS) entry which is preliminary data.</text>
</comment>
<dbReference type="RefSeq" id="WP_220620103.1">
    <property type="nucleotide sequence ID" value="NZ_RKLR01000011.1"/>
</dbReference>
<dbReference type="Proteomes" id="UP001430377">
    <property type="component" value="Unassembled WGS sequence"/>
</dbReference>
<dbReference type="AlphaFoldDB" id="A0AAW4PX56"/>
<evidence type="ECO:0000313" key="2">
    <source>
        <dbReference type="EMBL" id="MBX0325239.1"/>
    </source>
</evidence>
<evidence type="ECO:0000313" key="3">
    <source>
        <dbReference type="Proteomes" id="UP001430377"/>
    </source>
</evidence>
<feature type="region of interest" description="Disordered" evidence="1">
    <location>
        <begin position="77"/>
        <end position="128"/>
    </location>
</feature>
<proteinExistence type="predicted"/>
<keyword evidence="3" id="KW-1185">Reference proteome</keyword>
<gene>
    <name evidence="2" type="ORF">EGH21_19620</name>
</gene>
<evidence type="ECO:0000256" key="1">
    <source>
        <dbReference type="SAM" id="MobiDB-lite"/>
    </source>
</evidence>
<protein>
    <recommendedName>
        <fullName evidence="4">Secreted protein</fullName>
    </recommendedName>
</protein>
<sequence>MVELLVAAGAAVAALVVGSAGGFITGRKTAENEDDGPALQAPAERLNQPPNPQAVTEAVETLTETIYAVVDATALNERDNLQPEDSPVETAEEVRRAAERGTLTQTDPHDQHGQAPGGSESETDTGAEPKEVTPAAITGAVSSVRGSTTAETASGQRLLEYLSSADKAPERKLTETLDNVVTTLNHHAAVESALQAIKPHVEPRELGRTLDRRTADVEGELGDALETIAVTLSTVAEEREECESEREELVENAERVCTAANEQTTIAFDSSVGTAAWLASLADRLDDGSISFADQENSLHSVASRLDLAPESTLGREFVDVLTSEAISQQDSAETLRSVVATIDRAETTGHRLDGLESNEVARLAERLADEFESVDSPVGSVLRERASELQSTVRQAGKSDLVTIYAARQELRFYDHRLLKQVQTGGGAGGDENESELQSLTDEVEQRRSTMRTQYPSDYPQHDHSIPIHFLELVSSLQEAATDARASGNKDRAVGYLKAADKTLDWVAELYDRHAYSVLLEQLRG</sequence>
<feature type="region of interest" description="Disordered" evidence="1">
    <location>
        <begin position="425"/>
        <end position="444"/>
    </location>
</feature>
<reference evidence="2 3" key="1">
    <citation type="submission" date="2021-06" db="EMBL/GenBank/DDBJ databases">
        <title>Halomicroarcula sp. a new haloarchaeum isolated from saline soil.</title>
        <authorList>
            <person name="Duran-Viseras A."/>
            <person name="Sanchez-Porro C."/>
            <person name="Ventosa A."/>
        </authorList>
    </citation>
    <scope>NUCLEOTIDE SEQUENCE [LARGE SCALE GENOMIC DNA]</scope>
    <source>
        <strain evidence="2 3">F13</strain>
    </source>
</reference>
<dbReference type="EMBL" id="RKLR01000011">
    <property type="protein sequence ID" value="MBX0325239.1"/>
    <property type="molecule type" value="Genomic_DNA"/>
</dbReference>
<accession>A0AAW4PX56</accession>
<name>A0AAW4PX56_9EURY</name>
<evidence type="ECO:0008006" key="4">
    <source>
        <dbReference type="Google" id="ProtNLM"/>
    </source>
</evidence>